<dbReference type="EMBL" id="FOQD01000004">
    <property type="protein sequence ID" value="SFH91873.1"/>
    <property type="molecule type" value="Genomic_DNA"/>
</dbReference>
<organism evidence="3 4">
    <name type="scientific">Planctomicrobium piriforme</name>
    <dbReference type="NCBI Taxonomy" id="1576369"/>
    <lineage>
        <taxon>Bacteria</taxon>
        <taxon>Pseudomonadati</taxon>
        <taxon>Planctomycetota</taxon>
        <taxon>Planctomycetia</taxon>
        <taxon>Planctomycetales</taxon>
        <taxon>Planctomycetaceae</taxon>
        <taxon>Planctomicrobium</taxon>
    </lineage>
</organism>
<dbReference type="Pfam" id="PF13340">
    <property type="entry name" value="DUF4096"/>
    <property type="match status" value="1"/>
</dbReference>
<sequence length="178" mass="20088">MCKPRTAYPSDVTDDEWAFLAPYLALVREDAPQRVHSLRAVFNAMRWLVRTGAQWRFMTAANEQEREQVADLCAAAQDATGETIEVAYVDQGDNGEKAEDAAADQGVELRVIKLPYAKKGFVLSPKRWVVERMFAWLGRSRRLARDYERLAEVLAGWHWVAMVALLQKYAPLVTAGSS</sequence>
<feature type="domain" description="Transposase DDE" evidence="2">
    <location>
        <begin position="89"/>
        <end position="160"/>
    </location>
</feature>
<dbReference type="PANTHER" id="PTHR30007">
    <property type="entry name" value="PHP DOMAIN PROTEIN"/>
    <property type="match status" value="1"/>
</dbReference>
<proteinExistence type="predicted"/>
<dbReference type="Pfam" id="PF13586">
    <property type="entry name" value="DDE_Tnp_1_2"/>
    <property type="match status" value="1"/>
</dbReference>
<keyword evidence="4" id="KW-1185">Reference proteome</keyword>
<accession>A0A1I3DZ03</accession>
<dbReference type="InterPro" id="IPR025161">
    <property type="entry name" value="IS402-like_dom"/>
</dbReference>
<dbReference type="PANTHER" id="PTHR30007:SF0">
    <property type="entry name" value="TRANSPOSASE"/>
    <property type="match status" value="1"/>
</dbReference>
<protein>
    <submittedName>
        <fullName evidence="3">Transposase</fullName>
    </submittedName>
</protein>
<dbReference type="RefSeq" id="WP_092048384.1">
    <property type="nucleotide sequence ID" value="NZ_FOQD01000004.1"/>
</dbReference>
<dbReference type="STRING" id="1576369.SAMN05421753_1047"/>
<dbReference type="Proteomes" id="UP000199518">
    <property type="component" value="Unassembled WGS sequence"/>
</dbReference>
<gene>
    <name evidence="3" type="ORF">SAMN05421753_1047</name>
</gene>
<dbReference type="InterPro" id="IPR025668">
    <property type="entry name" value="Tnp_DDE_dom"/>
</dbReference>
<evidence type="ECO:0000259" key="1">
    <source>
        <dbReference type="Pfam" id="PF13340"/>
    </source>
</evidence>
<evidence type="ECO:0000259" key="2">
    <source>
        <dbReference type="Pfam" id="PF13586"/>
    </source>
</evidence>
<evidence type="ECO:0000313" key="4">
    <source>
        <dbReference type="Proteomes" id="UP000199518"/>
    </source>
</evidence>
<name>A0A1I3DZ03_9PLAN</name>
<evidence type="ECO:0000313" key="3">
    <source>
        <dbReference type="EMBL" id="SFH91873.1"/>
    </source>
</evidence>
<dbReference type="AlphaFoldDB" id="A0A1I3DZ03"/>
<reference evidence="4" key="1">
    <citation type="submission" date="2016-10" db="EMBL/GenBank/DDBJ databases">
        <authorList>
            <person name="Varghese N."/>
            <person name="Submissions S."/>
        </authorList>
    </citation>
    <scope>NUCLEOTIDE SEQUENCE [LARGE SCALE GENOMIC DNA]</scope>
    <source>
        <strain evidence="4">DSM 26348</strain>
    </source>
</reference>
<dbReference type="OrthoDB" id="32553at2"/>
<feature type="domain" description="Insertion element IS402-like" evidence="1">
    <location>
        <begin position="12"/>
        <end position="59"/>
    </location>
</feature>